<dbReference type="STRING" id="679197.HMPREF9336_02119"/>
<feature type="chain" id="PRO_5003202677" description="PknH-like extracellular domain-containing protein" evidence="1">
    <location>
        <begin position="28"/>
        <end position="200"/>
    </location>
</feature>
<proteinExistence type="predicted"/>
<evidence type="ECO:0000313" key="2">
    <source>
        <dbReference type="EMBL" id="EFV13015.1"/>
    </source>
</evidence>
<keyword evidence="3" id="KW-1185">Reference proteome</keyword>
<dbReference type="AlphaFoldDB" id="E5XRJ7"/>
<dbReference type="RefSeq" id="WP_007470197.1">
    <property type="nucleotide sequence ID" value="NZ_KI391953.1"/>
</dbReference>
<dbReference type="OrthoDB" id="9860416at2"/>
<dbReference type="HOGENOM" id="CLU_1365398_0_0_11"/>
<keyword evidence="1" id="KW-0732">Signal</keyword>
<evidence type="ECO:0000313" key="3">
    <source>
        <dbReference type="Proteomes" id="UP000004816"/>
    </source>
</evidence>
<dbReference type="EMBL" id="ACZI02000002">
    <property type="protein sequence ID" value="EFV13015.1"/>
    <property type="molecule type" value="Genomic_DNA"/>
</dbReference>
<accession>E5XRJ7</accession>
<organism evidence="2 3">
    <name type="scientific">Segniliparus rugosus (strain ATCC BAA-974 / DSM 45345 / CCUG 50838 / CIP 108380 / JCM 13579 / CDC 945)</name>
    <dbReference type="NCBI Taxonomy" id="679197"/>
    <lineage>
        <taxon>Bacteria</taxon>
        <taxon>Bacillati</taxon>
        <taxon>Actinomycetota</taxon>
        <taxon>Actinomycetes</taxon>
        <taxon>Mycobacteriales</taxon>
        <taxon>Segniliparaceae</taxon>
        <taxon>Segniliparus</taxon>
    </lineage>
</organism>
<evidence type="ECO:0008006" key="4">
    <source>
        <dbReference type="Google" id="ProtNLM"/>
    </source>
</evidence>
<reference evidence="2 3" key="1">
    <citation type="journal article" date="2011" name="Stand. Genomic Sci.">
        <title>High quality draft genome sequence of Segniliparus rugosus CDC 945(T)= (ATCC BAA-974(T)).</title>
        <authorList>
            <person name="Earl A.M."/>
            <person name="Desjardins C.A."/>
            <person name="Fitzgerald M.G."/>
            <person name="Arachchi H.M."/>
            <person name="Zeng Q."/>
            <person name="Mehta T."/>
            <person name="Griggs A."/>
            <person name="Birren B.W."/>
            <person name="Toney N.C."/>
            <person name="Carr J."/>
            <person name="Posey J."/>
            <person name="Butler W.R."/>
        </authorList>
    </citation>
    <scope>NUCLEOTIDE SEQUENCE [LARGE SCALE GENOMIC DNA]</scope>
    <source>
        <strain evidence="3">ATCC BAA-974 / DSM 45345 / CCUG 50838 / CIP 108380 / JCM 13579 / CDC 945</strain>
    </source>
</reference>
<protein>
    <recommendedName>
        <fullName evidence="4">PknH-like extracellular domain-containing protein</fullName>
    </recommendedName>
</protein>
<feature type="signal peptide" evidence="1">
    <location>
        <begin position="1"/>
        <end position="27"/>
    </location>
</feature>
<name>E5XRJ7_SEGRC</name>
<comment type="caution">
    <text evidence="2">The sequence shown here is derived from an EMBL/GenBank/DDBJ whole genome shotgun (WGS) entry which is preliminary data.</text>
</comment>
<evidence type="ECO:0000256" key="1">
    <source>
        <dbReference type="SAM" id="SignalP"/>
    </source>
</evidence>
<gene>
    <name evidence="2" type="ORF">HMPREF9336_02119</name>
</gene>
<dbReference type="Proteomes" id="UP000004816">
    <property type="component" value="Unassembled WGS sequence"/>
</dbReference>
<sequence length="200" mass="20640">MRHRLTRRLAVFGFAAAMLLAGAKAHAEPNDLPASADLGQFYPKQADLPDGWSLTSQEALAAPSPDSTTPAGCSLAHFFPPGSARTVAGPGNSTLVVRLLVGRDGLHTVRSWAEKCASFTMLGGGGTTGKNWMSVQTADAPASGALAYRVTGQGPYAPAELLLAGSVRGALVLVAQLDPADDAAADVYRAVAAKINDWRG</sequence>